<dbReference type="AlphaFoldDB" id="A0AAN9KJ98"/>
<dbReference type="EMBL" id="JAYKXN010000001">
    <property type="protein sequence ID" value="KAK7317941.1"/>
    <property type="molecule type" value="Genomic_DNA"/>
</dbReference>
<evidence type="ECO:0000313" key="2">
    <source>
        <dbReference type="EMBL" id="KAK7317941.1"/>
    </source>
</evidence>
<organism evidence="2 3">
    <name type="scientific">Clitoria ternatea</name>
    <name type="common">Butterfly pea</name>
    <dbReference type="NCBI Taxonomy" id="43366"/>
    <lineage>
        <taxon>Eukaryota</taxon>
        <taxon>Viridiplantae</taxon>
        <taxon>Streptophyta</taxon>
        <taxon>Embryophyta</taxon>
        <taxon>Tracheophyta</taxon>
        <taxon>Spermatophyta</taxon>
        <taxon>Magnoliopsida</taxon>
        <taxon>eudicotyledons</taxon>
        <taxon>Gunneridae</taxon>
        <taxon>Pentapetalae</taxon>
        <taxon>rosids</taxon>
        <taxon>fabids</taxon>
        <taxon>Fabales</taxon>
        <taxon>Fabaceae</taxon>
        <taxon>Papilionoideae</taxon>
        <taxon>50 kb inversion clade</taxon>
        <taxon>NPAAA clade</taxon>
        <taxon>indigoferoid/millettioid clade</taxon>
        <taxon>Phaseoleae</taxon>
        <taxon>Clitoria</taxon>
    </lineage>
</organism>
<sequence>MYLATNILRTQAIDGRTALRFECQEPTRSGESTRNEPPRGPNGKGKLIYQETVELCQKVYGTTDMVVTSRNVFLPLPNGIHAGGHPEELVQLQLCQPEQEAYETSGSGTK</sequence>
<dbReference type="Proteomes" id="UP001359559">
    <property type="component" value="Unassembled WGS sequence"/>
</dbReference>
<evidence type="ECO:0000256" key="1">
    <source>
        <dbReference type="SAM" id="MobiDB-lite"/>
    </source>
</evidence>
<name>A0AAN9KJ98_CLITE</name>
<protein>
    <submittedName>
        <fullName evidence="2">Uncharacterized protein</fullName>
    </submittedName>
</protein>
<keyword evidence="3" id="KW-1185">Reference proteome</keyword>
<feature type="region of interest" description="Disordered" evidence="1">
    <location>
        <begin position="19"/>
        <end position="46"/>
    </location>
</feature>
<accession>A0AAN9KJ98</accession>
<evidence type="ECO:0000313" key="3">
    <source>
        <dbReference type="Proteomes" id="UP001359559"/>
    </source>
</evidence>
<gene>
    <name evidence="2" type="ORF">RJT34_02584</name>
</gene>
<reference evidence="2 3" key="1">
    <citation type="submission" date="2024-01" db="EMBL/GenBank/DDBJ databases">
        <title>The genomes of 5 underutilized Papilionoideae crops provide insights into root nodulation and disease resistance.</title>
        <authorList>
            <person name="Yuan L."/>
        </authorList>
    </citation>
    <scope>NUCLEOTIDE SEQUENCE [LARGE SCALE GENOMIC DNA]</scope>
    <source>
        <strain evidence="2">LY-2023</strain>
        <tissue evidence="2">Leaf</tissue>
    </source>
</reference>
<comment type="caution">
    <text evidence="2">The sequence shown here is derived from an EMBL/GenBank/DDBJ whole genome shotgun (WGS) entry which is preliminary data.</text>
</comment>
<proteinExistence type="predicted"/>